<dbReference type="EC" id="3.2.1.14" evidence="2"/>
<dbReference type="InterPro" id="IPR050314">
    <property type="entry name" value="Glycosyl_Hydrlase_18"/>
</dbReference>
<accession>A0A5N6WRY0</accession>
<feature type="region of interest" description="Disordered" evidence="3">
    <location>
        <begin position="29"/>
        <end position="58"/>
    </location>
</feature>
<dbReference type="EMBL" id="ML741828">
    <property type="protein sequence ID" value="KAE8323601.1"/>
    <property type="molecule type" value="Genomic_DNA"/>
</dbReference>
<dbReference type="InterPro" id="IPR001223">
    <property type="entry name" value="Glyco_hydro18_cat"/>
</dbReference>
<comment type="similarity">
    <text evidence="1">Belongs to the glycosyl hydrolase 18 family. Chitinase class V subfamily.</text>
</comment>
<evidence type="ECO:0000256" key="1">
    <source>
        <dbReference type="ARBA" id="ARBA00008682"/>
    </source>
</evidence>
<dbReference type="InterPro" id="IPR029070">
    <property type="entry name" value="Chitinase_insertion_sf"/>
</dbReference>
<protein>
    <recommendedName>
        <fullName evidence="2">chitinase</fullName>
        <ecNumber evidence="2">3.2.1.14</ecNumber>
    </recommendedName>
</protein>
<evidence type="ECO:0000256" key="2">
    <source>
        <dbReference type="ARBA" id="ARBA00012729"/>
    </source>
</evidence>
<dbReference type="SMART" id="SM00636">
    <property type="entry name" value="Glyco_18"/>
    <property type="match status" value="1"/>
</dbReference>
<dbReference type="Gene3D" id="3.10.50.10">
    <property type="match status" value="1"/>
</dbReference>
<dbReference type="InterPro" id="IPR017853">
    <property type="entry name" value="GH"/>
</dbReference>
<reference evidence="7" key="1">
    <citation type="submission" date="2019-04" db="EMBL/GenBank/DDBJ databases">
        <title>Friends and foes A comparative genomics studyof 23 Aspergillus species from section Flavi.</title>
        <authorList>
            <consortium name="DOE Joint Genome Institute"/>
            <person name="Kjaerbolling I."/>
            <person name="Vesth T."/>
            <person name="Frisvad J.C."/>
            <person name="Nybo J.L."/>
            <person name="Theobald S."/>
            <person name="Kildgaard S."/>
            <person name="Isbrandt T."/>
            <person name="Kuo A."/>
            <person name="Sato A."/>
            <person name="Lyhne E.K."/>
            <person name="Kogle M.E."/>
            <person name="Wiebenga A."/>
            <person name="Kun R.S."/>
            <person name="Lubbers R.J."/>
            <person name="Makela M.R."/>
            <person name="Barry K."/>
            <person name="Chovatia M."/>
            <person name="Clum A."/>
            <person name="Daum C."/>
            <person name="Haridas S."/>
            <person name="He G."/>
            <person name="LaButti K."/>
            <person name="Lipzen A."/>
            <person name="Mondo S."/>
            <person name="Riley R."/>
            <person name="Salamov A."/>
            <person name="Simmons B.A."/>
            <person name="Magnuson J.K."/>
            <person name="Henrissat B."/>
            <person name="Mortensen U.H."/>
            <person name="Larsen T.O."/>
            <person name="Devries R.P."/>
            <person name="Grigoriev I.V."/>
            <person name="Machida M."/>
            <person name="Baker S.E."/>
            <person name="Andersen M.R."/>
        </authorList>
    </citation>
    <scope>NUCLEOTIDE SEQUENCE [LARGE SCALE GENOMIC DNA]</scope>
    <source>
        <strain evidence="7">CBS 130017</strain>
    </source>
</reference>
<organism evidence="6 7">
    <name type="scientific">Aspergillus sergii</name>
    <dbReference type="NCBI Taxonomy" id="1034303"/>
    <lineage>
        <taxon>Eukaryota</taxon>
        <taxon>Fungi</taxon>
        <taxon>Dikarya</taxon>
        <taxon>Ascomycota</taxon>
        <taxon>Pezizomycotina</taxon>
        <taxon>Eurotiomycetes</taxon>
        <taxon>Eurotiomycetidae</taxon>
        <taxon>Eurotiales</taxon>
        <taxon>Aspergillaceae</taxon>
        <taxon>Aspergillus</taxon>
        <taxon>Aspergillus subgen. Circumdati</taxon>
    </lineage>
</organism>
<dbReference type="Pfam" id="PF00704">
    <property type="entry name" value="Glyco_hydro_18"/>
    <property type="match status" value="1"/>
</dbReference>
<keyword evidence="4" id="KW-0732">Signal</keyword>
<dbReference type="GO" id="GO:0005975">
    <property type="term" value="P:carbohydrate metabolic process"/>
    <property type="evidence" value="ECO:0007669"/>
    <property type="project" value="InterPro"/>
</dbReference>
<feature type="region of interest" description="Disordered" evidence="3">
    <location>
        <begin position="513"/>
        <end position="566"/>
    </location>
</feature>
<sequence>MVFSQGPKWHLLSLLFACLAVQVLSQSSSGTECHKSTPGCEPPKFKDDSKSLEPQTCSGASSKQRYIGLYDYGILTRDCDNLEPWDINVEPWTHLFMSFNAFPLNYSGVVAPGVLARKSWQAVTGLKIRKPSLKAYVSVGHSPIDGNPWRDVASSFENRKYFIDSFAKIMEEFKFDGLNLDLTWTYWPDYSPDEAKNLITLLKELRESFGDKYGLSATMEATECGLKGYDLPGMAEQLDFLNFLPYDVTNDCAPEVVQELPRDTAFAVERSLRLFQQANIDPNKLSLMLPPRGGIYRLADPKKCHTPNCPMGGSVFGEKKIEEPFPGECSQSSGSLTSYETERLIRRWSPEVHYNQSGAYSWFVFSDNHLVVFKNAESWKQLADLANKHCVGGLFVWDISDGGPATLANPNDLDPFDTSMRGARLTNPYNGTNGYSYISNMPSATSIQSDSLSTETSNNDTDINANMESLSCHPAIGSVHVPIAQQDCDSNSTTTASHNPDTLVNAEEYTPSPTLAAPHEASTSDEPNAMGPKPTLTLAHRIGTPSNTAEKANGEGITAGEPTNAP</sequence>
<evidence type="ECO:0000256" key="4">
    <source>
        <dbReference type="SAM" id="SignalP"/>
    </source>
</evidence>
<feature type="signal peptide" evidence="4">
    <location>
        <begin position="1"/>
        <end position="25"/>
    </location>
</feature>
<evidence type="ECO:0000313" key="7">
    <source>
        <dbReference type="Proteomes" id="UP000325945"/>
    </source>
</evidence>
<dbReference type="InterPro" id="IPR011583">
    <property type="entry name" value="Chitinase_II/V-like_cat"/>
</dbReference>
<evidence type="ECO:0000313" key="6">
    <source>
        <dbReference type="EMBL" id="KAE8323601.1"/>
    </source>
</evidence>
<dbReference type="PANTHER" id="PTHR11177">
    <property type="entry name" value="CHITINASE"/>
    <property type="match status" value="1"/>
</dbReference>
<dbReference type="PROSITE" id="PS51910">
    <property type="entry name" value="GH18_2"/>
    <property type="match status" value="1"/>
</dbReference>
<evidence type="ECO:0000259" key="5">
    <source>
        <dbReference type="PROSITE" id="PS51910"/>
    </source>
</evidence>
<dbReference type="AlphaFoldDB" id="A0A5N6WRY0"/>
<evidence type="ECO:0000256" key="3">
    <source>
        <dbReference type="SAM" id="MobiDB-lite"/>
    </source>
</evidence>
<dbReference type="Gene3D" id="3.20.20.80">
    <property type="entry name" value="Glycosidases"/>
    <property type="match status" value="1"/>
</dbReference>
<keyword evidence="6" id="KW-0378">Hydrolase</keyword>
<proteinExistence type="inferred from homology"/>
<feature type="chain" id="PRO_5025020477" description="chitinase" evidence="4">
    <location>
        <begin position="26"/>
        <end position="566"/>
    </location>
</feature>
<name>A0A5N6WRY0_9EURO</name>
<dbReference type="SUPFAM" id="SSF51445">
    <property type="entry name" value="(Trans)glycosidases"/>
    <property type="match status" value="1"/>
</dbReference>
<feature type="domain" description="GH18" evidence="5">
    <location>
        <begin position="64"/>
        <end position="416"/>
    </location>
</feature>
<gene>
    <name evidence="6" type="ORF">BDV39DRAFT_208735</name>
</gene>
<keyword evidence="7" id="KW-1185">Reference proteome</keyword>
<dbReference type="PANTHER" id="PTHR11177:SF402">
    <property type="entry name" value="CHITINASE"/>
    <property type="match status" value="1"/>
</dbReference>
<dbReference type="GO" id="GO:0008843">
    <property type="term" value="F:endochitinase activity"/>
    <property type="evidence" value="ECO:0007669"/>
    <property type="project" value="UniProtKB-EC"/>
</dbReference>
<dbReference type="Proteomes" id="UP000325945">
    <property type="component" value="Unassembled WGS sequence"/>
</dbReference>
<dbReference type="GO" id="GO:0008061">
    <property type="term" value="F:chitin binding"/>
    <property type="evidence" value="ECO:0007669"/>
    <property type="project" value="InterPro"/>
</dbReference>